<keyword evidence="6" id="KW-0802">TPR repeat</keyword>
<dbReference type="EC" id="5.2.1.8" evidence="2 5"/>
<dbReference type="InterPro" id="IPR046357">
    <property type="entry name" value="PPIase_dom_sf"/>
</dbReference>
<dbReference type="Gene3D" id="3.10.50.40">
    <property type="match status" value="1"/>
</dbReference>
<dbReference type="PROSITE" id="PS50005">
    <property type="entry name" value="TPR"/>
    <property type="match status" value="2"/>
</dbReference>
<feature type="domain" description="PPIase FKBP-type" evidence="9">
    <location>
        <begin position="47"/>
        <end position="136"/>
    </location>
</feature>
<dbReference type="Proteomes" id="UP001259832">
    <property type="component" value="Unassembled WGS sequence"/>
</dbReference>
<accession>A0AAD9GYJ0</accession>
<feature type="compositionally biased region" description="Basic and acidic residues" evidence="7">
    <location>
        <begin position="222"/>
        <end position="245"/>
    </location>
</feature>
<protein>
    <recommendedName>
        <fullName evidence="2 5">peptidylprolyl isomerase</fullName>
        <ecNumber evidence="2 5">5.2.1.8</ecNumber>
    </recommendedName>
</protein>
<evidence type="ECO:0000256" key="1">
    <source>
        <dbReference type="ARBA" id="ARBA00000971"/>
    </source>
</evidence>
<feature type="chain" id="PRO_5042270672" description="peptidylprolyl isomerase" evidence="8">
    <location>
        <begin position="20"/>
        <end position="794"/>
    </location>
</feature>
<dbReference type="Pfam" id="PF14559">
    <property type="entry name" value="TPR_19"/>
    <property type="match status" value="1"/>
</dbReference>
<dbReference type="GO" id="GO:0003755">
    <property type="term" value="F:peptidyl-prolyl cis-trans isomerase activity"/>
    <property type="evidence" value="ECO:0007669"/>
    <property type="project" value="UniProtKB-KW"/>
</dbReference>
<comment type="caution">
    <text evidence="10">The sequence shown here is derived from an EMBL/GenBank/DDBJ whole genome shotgun (WGS) entry which is preliminary data.</text>
</comment>
<evidence type="ECO:0000313" key="11">
    <source>
        <dbReference type="Proteomes" id="UP001259832"/>
    </source>
</evidence>
<gene>
    <name evidence="10" type="ORF">P3T76_001052</name>
</gene>
<evidence type="ECO:0000256" key="2">
    <source>
        <dbReference type="ARBA" id="ARBA00013194"/>
    </source>
</evidence>
<evidence type="ECO:0000256" key="3">
    <source>
        <dbReference type="ARBA" id="ARBA00023110"/>
    </source>
</evidence>
<keyword evidence="11" id="KW-1185">Reference proteome</keyword>
<dbReference type="Pfam" id="PF00254">
    <property type="entry name" value="FKBP_C"/>
    <property type="match status" value="1"/>
</dbReference>
<keyword evidence="4 5" id="KW-0413">Isomerase</keyword>
<dbReference type="SMART" id="SM00028">
    <property type="entry name" value="TPR"/>
    <property type="match status" value="5"/>
</dbReference>
<evidence type="ECO:0000256" key="6">
    <source>
        <dbReference type="PROSITE-ProRule" id="PRU00339"/>
    </source>
</evidence>
<dbReference type="Gene3D" id="1.25.40.10">
    <property type="entry name" value="Tetratricopeptide repeat domain"/>
    <property type="match status" value="1"/>
</dbReference>
<comment type="catalytic activity">
    <reaction evidence="1 5">
        <text>[protein]-peptidylproline (omega=180) = [protein]-peptidylproline (omega=0)</text>
        <dbReference type="Rhea" id="RHEA:16237"/>
        <dbReference type="Rhea" id="RHEA-COMP:10747"/>
        <dbReference type="Rhea" id="RHEA-COMP:10748"/>
        <dbReference type="ChEBI" id="CHEBI:83833"/>
        <dbReference type="ChEBI" id="CHEBI:83834"/>
        <dbReference type="EC" id="5.2.1.8"/>
    </reaction>
</comment>
<reference evidence="10" key="1">
    <citation type="submission" date="2023-08" db="EMBL/GenBank/DDBJ databases">
        <title>Reference Genome Resource for the Citrus Pathogen Phytophthora citrophthora.</title>
        <authorList>
            <person name="Moller H."/>
            <person name="Coetzee B."/>
            <person name="Rose L.J."/>
            <person name="Van Niekerk J.M."/>
        </authorList>
    </citation>
    <scope>NUCLEOTIDE SEQUENCE</scope>
    <source>
        <strain evidence="10">STE-U-9442</strain>
    </source>
</reference>
<name>A0AAD9GYJ0_9STRA</name>
<dbReference type="GO" id="GO:0005783">
    <property type="term" value="C:endoplasmic reticulum"/>
    <property type="evidence" value="ECO:0007669"/>
    <property type="project" value="TreeGrafter"/>
</dbReference>
<evidence type="ECO:0000313" key="10">
    <source>
        <dbReference type="EMBL" id="KAK1947042.1"/>
    </source>
</evidence>
<evidence type="ECO:0000256" key="5">
    <source>
        <dbReference type="PROSITE-ProRule" id="PRU00277"/>
    </source>
</evidence>
<feature type="compositionally biased region" description="Acidic residues" evidence="7">
    <location>
        <begin position="777"/>
        <end position="787"/>
    </location>
</feature>
<proteinExistence type="predicted"/>
<keyword evidence="3 5" id="KW-0697">Rotamase</keyword>
<dbReference type="SUPFAM" id="SSF48452">
    <property type="entry name" value="TPR-like"/>
    <property type="match status" value="2"/>
</dbReference>
<dbReference type="FunFam" id="3.10.50.40:FF:000006">
    <property type="entry name" value="Peptidyl-prolyl cis-trans isomerase"/>
    <property type="match status" value="1"/>
</dbReference>
<dbReference type="AlphaFoldDB" id="A0AAD9GYJ0"/>
<feature type="repeat" description="TPR" evidence="6">
    <location>
        <begin position="335"/>
        <end position="368"/>
    </location>
</feature>
<feature type="signal peptide" evidence="8">
    <location>
        <begin position="1"/>
        <end position="19"/>
    </location>
</feature>
<dbReference type="PANTHER" id="PTHR45779:SF7">
    <property type="entry name" value="PEPTIDYLPROLYL ISOMERASE"/>
    <property type="match status" value="1"/>
</dbReference>
<evidence type="ECO:0000256" key="4">
    <source>
        <dbReference type="ARBA" id="ARBA00023235"/>
    </source>
</evidence>
<evidence type="ECO:0000256" key="8">
    <source>
        <dbReference type="SAM" id="SignalP"/>
    </source>
</evidence>
<dbReference type="EMBL" id="JASMQC010000002">
    <property type="protein sequence ID" value="KAK1947042.1"/>
    <property type="molecule type" value="Genomic_DNA"/>
</dbReference>
<feature type="repeat" description="TPR" evidence="6">
    <location>
        <begin position="715"/>
        <end position="748"/>
    </location>
</feature>
<dbReference type="InterPro" id="IPR001179">
    <property type="entry name" value="PPIase_FKBP_dom"/>
</dbReference>
<feature type="region of interest" description="Disordered" evidence="7">
    <location>
        <begin position="222"/>
        <end position="251"/>
    </location>
</feature>
<feature type="region of interest" description="Disordered" evidence="7">
    <location>
        <begin position="762"/>
        <end position="794"/>
    </location>
</feature>
<dbReference type="SUPFAM" id="SSF54534">
    <property type="entry name" value="FKBP-like"/>
    <property type="match status" value="1"/>
</dbReference>
<evidence type="ECO:0000259" key="9">
    <source>
        <dbReference type="PROSITE" id="PS50059"/>
    </source>
</evidence>
<dbReference type="PANTHER" id="PTHR45779">
    <property type="entry name" value="PEPTIDYLPROLYL ISOMERASE"/>
    <property type="match status" value="1"/>
</dbReference>
<dbReference type="InterPro" id="IPR044609">
    <property type="entry name" value="FKBP2/11"/>
</dbReference>
<dbReference type="Pfam" id="PF13181">
    <property type="entry name" value="TPR_8"/>
    <property type="match status" value="1"/>
</dbReference>
<sequence>MKWTAFLVAAVMAAVQVQAKDDLPPNAQLRIGVKFRPEECTMKSQLGDTLSMHYTGTLRKDGSKFDSSVDRNQPFEFPLGAGRVIKGWDRGLVDMCIGEKRRLTIPSDLAYGDRGSPPKIPAKATLVFDVELLDIKRNSDELPIGYLKLGTHRPSKKRRAIELLSSRNDAATANTSIRQSSGYDAEMMQQQLELFVRNGDLDSAQILGELLVSLAVFPSDIEPHSNRKETETGPDEHFLSRRREEDFEAGSSDARKLSPAFHAKTLRLFADLMLVKREFKRAIRYYHHSCRDASVVTNEEELDVKLKVARCYVHLECIHEAIEVLKSTPTEERSLSINLLLGKLYVNEGLQNKAEESYTAALRQNPYALEAALALTELAAAKDASPDAFAGSDGATKAGESVKSTDSAVKKHDIERFYSEAAKAPTDVKKGLSQMDATWIQTLVVAHMDAERGNYRAAVDSFNALDRVFPKNLHCLLRKGALEIDQELLHQAHVTFKRARQVDELNLSFMDHYADCLRKGNSRTNLNDLVQELFKINTTCAESWLAAAYYNDVKGDYETALQFSERAIAERHRHAPAHLLRGEVLLRMHRPQPALKAFWTACRLTRSLEAYTGIITSYCDLFAIGVNRYKEAFATAKSVVKLFPHKAQSFVLLGSVLALSPEHREQARQALQKALSMEPRKLSTNFALADLLVEEGDLRGAIDRLQTLGERHPREEVFTKLAYVYSMDKQFAEALKYFHQALRLNPGATEALQGLDRLEKLMRGEDPDELTNSLEQMDPEEQEESMEASEYMSP</sequence>
<dbReference type="InterPro" id="IPR011990">
    <property type="entry name" value="TPR-like_helical_dom_sf"/>
</dbReference>
<organism evidence="10 11">
    <name type="scientific">Phytophthora citrophthora</name>
    <dbReference type="NCBI Taxonomy" id="4793"/>
    <lineage>
        <taxon>Eukaryota</taxon>
        <taxon>Sar</taxon>
        <taxon>Stramenopiles</taxon>
        <taxon>Oomycota</taxon>
        <taxon>Peronosporomycetes</taxon>
        <taxon>Peronosporales</taxon>
        <taxon>Peronosporaceae</taxon>
        <taxon>Phytophthora</taxon>
    </lineage>
</organism>
<dbReference type="PROSITE" id="PS50293">
    <property type="entry name" value="TPR_REGION"/>
    <property type="match status" value="1"/>
</dbReference>
<dbReference type="PROSITE" id="PS50059">
    <property type="entry name" value="FKBP_PPIASE"/>
    <property type="match status" value="1"/>
</dbReference>
<keyword evidence="8" id="KW-0732">Signal</keyword>
<dbReference type="InterPro" id="IPR019734">
    <property type="entry name" value="TPR_rpt"/>
</dbReference>
<evidence type="ECO:0000256" key="7">
    <source>
        <dbReference type="SAM" id="MobiDB-lite"/>
    </source>
</evidence>